<dbReference type="InterPro" id="IPR004088">
    <property type="entry name" value="KH_dom_type_1"/>
</dbReference>
<dbReference type="SMART" id="SM00322">
    <property type="entry name" value="KH"/>
    <property type="match status" value="1"/>
</dbReference>
<dbReference type="InterPro" id="IPR036612">
    <property type="entry name" value="KH_dom_type_1_sf"/>
</dbReference>
<name>A0A0G4F8C8_VITBC</name>
<dbReference type="InterPro" id="IPR004087">
    <property type="entry name" value="KH_dom"/>
</dbReference>
<gene>
    <name evidence="4" type="ORF">Vbra_14673</name>
</gene>
<protein>
    <recommendedName>
        <fullName evidence="3">K Homology domain-containing protein</fullName>
    </recommendedName>
</protein>
<dbReference type="GO" id="GO:0005634">
    <property type="term" value="C:nucleus"/>
    <property type="evidence" value="ECO:0007669"/>
    <property type="project" value="TreeGrafter"/>
</dbReference>
<feature type="region of interest" description="Disordered" evidence="2">
    <location>
        <begin position="328"/>
        <end position="381"/>
    </location>
</feature>
<evidence type="ECO:0000313" key="4">
    <source>
        <dbReference type="EMBL" id="CEM08630.1"/>
    </source>
</evidence>
<dbReference type="PhylomeDB" id="A0A0G4F8C8"/>
<dbReference type="EMBL" id="CDMY01000385">
    <property type="protein sequence ID" value="CEM08630.1"/>
    <property type="molecule type" value="Genomic_DNA"/>
</dbReference>
<dbReference type="PROSITE" id="PS50084">
    <property type="entry name" value="KH_TYPE_1"/>
    <property type="match status" value="1"/>
</dbReference>
<dbReference type="AlphaFoldDB" id="A0A0G4F8C8"/>
<organism evidence="4 5">
    <name type="scientific">Vitrella brassicaformis (strain CCMP3155)</name>
    <dbReference type="NCBI Taxonomy" id="1169540"/>
    <lineage>
        <taxon>Eukaryota</taxon>
        <taxon>Sar</taxon>
        <taxon>Alveolata</taxon>
        <taxon>Colpodellida</taxon>
        <taxon>Vitrellaceae</taxon>
        <taxon>Vitrella</taxon>
    </lineage>
</organism>
<dbReference type="GO" id="GO:0006355">
    <property type="term" value="P:regulation of DNA-templated transcription"/>
    <property type="evidence" value="ECO:0007669"/>
    <property type="project" value="TreeGrafter"/>
</dbReference>
<dbReference type="VEuPathDB" id="CryptoDB:Vbra_14673"/>
<feature type="domain" description="K Homology" evidence="3">
    <location>
        <begin position="85"/>
        <end position="155"/>
    </location>
</feature>
<dbReference type="Pfam" id="PF10469">
    <property type="entry name" value="AKAP7_NLS"/>
    <property type="match status" value="1"/>
</dbReference>
<dbReference type="Gene3D" id="3.30.1370.10">
    <property type="entry name" value="K Homology domain, type 1"/>
    <property type="match status" value="1"/>
</dbReference>
<dbReference type="GO" id="GO:0003723">
    <property type="term" value="F:RNA binding"/>
    <property type="evidence" value="ECO:0007669"/>
    <property type="project" value="UniProtKB-UniRule"/>
</dbReference>
<dbReference type="STRING" id="1169540.A0A0G4F8C8"/>
<dbReference type="SUPFAM" id="SSF54791">
    <property type="entry name" value="Eukaryotic type KH-domain (KH-domain type I)"/>
    <property type="match status" value="1"/>
</dbReference>
<evidence type="ECO:0000256" key="1">
    <source>
        <dbReference type="PROSITE-ProRule" id="PRU00117"/>
    </source>
</evidence>
<evidence type="ECO:0000256" key="2">
    <source>
        <dbReference type="SAM" id="MobiDB-lite"/>
    </source>
</evidence>
<dbReference type="Gene3D" id="3.90.1140.10">
    <property type="entry name" value="Cyclic phosphodiesterase"/>
    <property type="match status" value="1"/>
</dbReference>
<sequence length="424" mass="47158">MSDLECFTFPKYETKKIGGGNYRLIVLDPALAHYNVRKWTGRRGASEFAGEQPDLPAPARGRPAGDVRWDDEIDEDVEGVEQEGDQWICRVHALPETRGAIVGKQGQRRKRLEEANQVRIKIPGPDASADEPVVITAPMKESVLSAKAEVEIIIEREMDRLPYTHFISLPLTGGDVVSRVEKWQQDAMRRGYRSIDGSLFMPARRLHFTVCMLRLHTQAQVDKCAQLLQSLSKDIYDAVNTRTVLVRLKGLFILNDDPSSVDVVYTGDREKKEVQQRINAMCDVIFKALIHEGLTSPSELHRQRLLDTSGTSAHLNLHATLINTKYRYKKAAVPPPSPSPDAEYADDPDCSQPTRGRTNRPRGRGGGPPSAMPPGEPIDATGLLRDFANAVDYGEVRVPGVHLSRLDAFDESGYYEKVAAVALP</sequence>
<dbReference type="OMA" id="CLAHFQT"/>
<dbReference type="PANTHER" id="PTHR13360:SF1">
    <property type="entry name" value="ACTIVATING SIGNAL COINTEGRATOR 1 COMPLEX SUBUNIT 1"/>
    <property type="match status" value="1"/>
</dbReference>
<dbReference type="InterPro" id="IPR009210">
    <property type="entry name" value="ASCC1"/>
</dbReference>
<dbReference type="Pfam" id="PF00013">
    <property type="entry name" value="KH_1"/>
    <property type="match status" value="1"/>
</dbReference>
<dbReference type="GO" id="GO:0006307">
    <property type="term" value="P:DNA alkylation repair"/>
    <property type="evidence" value="ECO:0007669"/>
    <property type="project" value="InterPro"/>
</dbReference>
<keyword evidence="1" id="KW-0694">RNA-binding</keyword>
<keyword evidence="5" id="KW-1185">Reference proteome</keyword>
<reference evidence="4 5" key="1">
    <citation type="submission" date="2014-11" db="EMBL/GenBank/DDBJ databases">
        <authorList>
            <person name="Zhu J."/>
            <person name="Qi W."/>
            <person name="Song R."/>
        </authorList>
    </citation>
    <scope>NUCLEOTIDE SEQUENCE [LARGE SCALE GENOMIC DNA]</scope>
</reference>
<evidence type="ECO:0000313" key="5">
    <source>
        <dbReference type="Proteomes" id="UP000041254"/>
    </source>
</evidence>
<dbReference type="Proteomes" id="UP000041254">
    <property type="component" value="Unassembled WGS sequence"/>
</dbReference>
<dbReference type="PANTHER" id="PTHR13360">
    <property type="entry name" value="ACTIVATING SIGNAL COINTEGRATOR 1 COMPLEX SUBUNIT 1"/>
    <property type="match status" value="1"/>
</dbReference>
<evidence type="ECO:0000259" key="3">
    <source>
        <dbReference type="SMART" id="SM00322"/>
    </source>
</evidence>
<dbReference type="InParanoid" id="A0A0G4F8C8"/>
<dbReference type="InterPro" id="IPR019510">
    <property type="entry name" value="AKAP7-like_phosphoesterase"/>
</dbReference>
<feature type="region of interest" description="Disordered" evidence="2">
    <location>
        <begin position="46"/>
        <end position="67"/>
    </location>
</feature>
<accession>A0A0G4F8C8</accession>
<dbReference type="OrthoDB" id="446074at2759"/>
<proteinExistence type="predicted"/>